<dbReference type="SUPFAM" id="SSF56091">
    <property type="entry name" value="DNA ligase/mRNA capping enzyme, catalytic domain"/>
    <property type="match status" value="1"/>
</dbReference>
<organism evidence="4">
    <name type="scientific">Burkholderia sp. M701</name>
    <dbReference type="NCBI Taxonomy" id="326454"/>
    <lineage>
        <taxon>Bacteria</taxon>
        <taxon>Pseudomonadati</taxon>
        <taxon>Pseudomonadota</taxon>
        <taxon>Betaproteobacteria</taxon>
        <taxon>Burkholderiales</taxon>
        <taxon>Burkholderiaceae</taxon>
        <taxon>Burkholderia</taxon>
    </lineage>
</organism>
<dbReference type="GO" id="GO:0006281">
    <property type="term" value="P:DNA repair"/>
    <property type="evidence" value="ECO:0007669"/>
    <property type="project" value="InterPro"/>
</dbReference>
<keyword evidence="2 4" id="KW-0436">Ligase</keyword>
<reference evidence="4" key="1">
    <citation type="journal article" date="2014" name="Microbiology">
        <title>A 2,4-dichlorophenoxyacetic acid degradation plasmid pM7012 discloses distribution of an unclassified megaplasmid group across bacterial species.</title>
        <authorList>
            <person name="Sakai Y."/>
            <person name="Ogawa N."/>
            <person name="Shimomura Y."/>
            <person name="Fujii T."/>
        </authorList>
    </citation>
    <scope>NUCLEOTIDE SEQUENCE</scope>
    <source>
        <strain evidence="4">M701</strain>
    </source>
</reference>
<sequence length="204" mass="22872">MLATLHRRAFTDDDWLFEWKFDGFRCLVEKERERVQLVSREGNSLNRSFPEVVAAVAALPGNFAWDSELAVGGGRGQEAFNLLQQRAKTTSSKSVPVAVRRCPARIFVFDMLASEGVDLRGRPLVERKEMLRDGFDDTPTLVYVTDVEGVGELVFEQAQIHDFEGMVAKRKASTYVRGRSRAWLKVKNPSYSRPAALGFGGGRT</sequence>
<dbReference type="GO" id="GO:0006310">
    <property type="term" value="P:DNA recombination"/>
    <property type="evidence" value="ECO:0007669"/>
    <property type="project" value="InterPro"/>
</dbReference>
<dbReference type="Gene3D" id="3.30.470.30">
    <property type="entry name" value="DNA ligase/mRNA capping enzyme"/>
    <property type="match status" value="1"/>
</dbReference>
<evidence type="ECO:0000313" key="4">
    <source>
        <dbReference type="EMBL" id="BAO19099.1"/>
    </source>
</evidence>
<dbReference type="PROSITE" id="PS00697">
    <property type="entry name" value="DNA_LIGASE_A1"/>
    <property type="match status" value="1"/>
</dbReference>
<dbReference type="Gene3D" id="3.30.1490.70">
    <property type="match status" value="1"/>
</dbReference>
<keyword evidence="4" id="KW-0614">Plasmid</keyword>
<protein>
    <submittedName>
        <fullName evidence="4">ATP dependent DNA ligase</fullName>
    </submittedName>
</protein>
<dbReference type="Pfam" id="PF01068">
    <property type="entry name" value="DNA_ligase_A_M"/>
    <property type="match status" value="1"/>
</dbReference>
<dbReference type="PANTHER" id="PTHR45674:SF4">
    <property type="entry name" value="DNA LIGASE 1"/>
    <property type="match status" value="1"/>
</dbReference>
<comment type="similarity">
    <text evidence="1">Belongs to the ATP-dependent DNA ligase family.</text>
</comment>
<geneLocation type="plasmid" evidence="4">
    <name>pM7012</name>
</geneLocation>
<name>V5YPA5_9BURK</name>
<dbReference type="PROSITE" id="PS50160">
    <property type="entry name" value="DNA_LIGASE_A3"/>
    <property type="match status" value="1"/>
</dbReference>
<dbReference type="AlphaFoldDB" id="V5YPA5"/>
<dbReference type="GO" id="GO:0003910">
    <property type="term" value="F:DNA ligase (ATP) activity"/>
    <property type="evidence" value="ECO:0007669"/>
    <property type="project" value="InterPro"/>
</dbReference>
<dbReference type="GO" id="GO:0005524">
    <property type="term" value="F:ATP binding"/>
    <property type="evidence" value="ECO:0007669"/>
    <property type="project" value="InterPro"/>
</dbReference>
<proteinExistence type="inferred from homology"/>
<accession>V5YPA5</accession>
<dbReference type="EMBL" id="AB853026">
    <property type="protein sequence ID" value="BAO19099.1"/>
    <property type="molecule type" value="Genomic_DNA"/>
</dbReference>
<evidence type="ECO:0000259" key="3">
    <source>
        <dbReference type="PROSITE" id="PS50160"/>
    </source>
</evidence>
<dbReference type="PANTHER" id="PTHR45674">
    <property type="entry name" value="DNA LIGASE 1/3 FAMILY MEMBER"/>
    <property type="match status" value="1"/>
</dbReference>
<dbReference type="CDD" id="cd07906">
    <property type="entry name" value="Adenylation_DNA_ligase_LigD_LigC"/>
    <property type="match status" value="1"/>
</dbReference>
<evidence type="ECO:0000256" key="2">
    <source>
        <dbReference type="ARBA" id="ARBA00022598"/>
    </source>
</evidence>
<feature type="domain" description="ATP-dependent DNA ligase family profile" evidence="3">
    <location>
        <begin position="97"/>
        <end position="187"/>
    </location>
</feature>
<dbReference type="InterPro" id="IPR016059">
    <property type="entry name" value="DNA_ligase_ATP-dep_CS"/>
</dbReference>
<reference evidence="4" key="2">
    <citation type="submission" date="2024-06" db="EMBL/GenBank/DDBJ databases">
        <authorList>
            <person name="Sakai Y."/>
            <person name="Fujii T."/>
        </authorList>
    </citation>
    <scope>NUCLEOTIDE SEQUENCE</scope>
    <source>
        <strain evidence="4">M701</strain>
        <plasmid evidence="4">pM7012</plasmid>
    </source>
</reference>
<dbReference type="InterPro" id="IPR050191">
    <property type="entry name" value="ATP-dep_DNA_ligase"/>
</dbReference>
<evidence type="ECO:0000256" key="1">
    <source>
        <dbReference type="ARBA" id="ARBA00007572"/>
    </source>
</evidence>
<dbReference type="InterPro" id="IPR012310">
    <property type="entry name" value="DNA_ligase_ATP-dep_cent"/>
</dbReference>